<proteinExistence type="predicted"/>
<dbReference type="VEuPathDB" id="FungiDB:HCDG_00492"/>
<evidence type="ECO:0000256" key="1">
    <source>
        <dbReference type="SAM" id="Phobius"/>
    </source>
</evidence>
<name>C6H5H1_AJECH</name>
<keyword evidence="1" id="KW-0812">Transmembrane</keyword>
<feature type="transmembrane region" description="Helical" evidence="1">
    <location>
        <begin position="21"/>
        <end position="38"/>
    </location>
</feature>
<dbReference type="AlphaFoldDB" id="C6H5H1"/>
<reference evidence="3" key="1">
    <citation type="submission" date="2009-05" db="EMBL/GenBank/DDBJ databases">
        <title>The genome sequence of Ajellomyces capsulatus strain H143.</title>
        <authorList>
            <person name="Champion M."/>
            <person name="Cuomo C.A."/>
            <person name="Ma L.-J."/>
            <person name="Henn M.R."/>
            <person name="Sil A."/>
            <person name="Goldman B."/>
            <person name="Young S.K."/>
            <person name="Kodira C.D."/>
            <person name="Zeng Q."/>
            <person name="Koehrsen M."/>
            <person name="Alvarado L."/>
            <person name="Berlin A.M."/>
            <person name="Borenstein D."/>
            <person name="Chen Z."/>
            <person name="Engels R."/>
            <person name="Freedman E."/>
            <person name="Gellesch M."/>
            <person name="Goldberg J."/>
            <person name="Griggs A."/>
            <person name="Gujja S."/>
            <person name="Heiman D.I."/>
            <person name="Hepburn T.A."/>
            <person name="Howarth C."/>
            <person name="Jen D."/>
            <person name="Larson L."/>
            <person name="Lewis B."/>
            <person name="Mehta T."/>
            <person name="Park D."/>
            <person name="Pearson M."/>
            <person name="Roberts A."/>
            <person name="Saif S."/>
            <person name="Shea T.D."/>
            <person name="Shenoy N."/>
            <person name="Sisk P."/>
            <person name="Stolte C."/>
            <person name="Sykes S."/>
            <person name="Walk T."/>
            <person name="White J."/>
            <person name="Yandava C."/>
            <person name="Klein B."/>
            <person name="McEwen J.G."/>
            <person name="Puccia R."/>
            <person name="Goldman G.H."/>
            <person name="Felipe M.S."/>
            <person name="Nino-Vega G."/>
            <person name="San-Blas G."/>
            <person name="Taylor J.W."/>
            <person name="Mendoza L."/>
            <person name="Galagan J.E."/>
            <person name="Nusbaum C."/>
            <person name="Birren B.W."/>
        </authorList>
    </citation>
    <scope>NUCLEOTIDE SEQUENCE [LARGE SCALE GENOMIC DNA]</scope>
    <source>
        <strain evidence="3">H143</strain>
    </source>
</reference>
<organism evidence="2 3">
    <name type="scientific">Ajellomyces capsulatus (strain H143)</name>
    <name type="common">Darling's disease fungus</name>
    <name type="synonym">Histoplasma capsulatum</name>
    <dbReference type="NCBI Taxonomy" id="544712"/>
    <lineage>
        <taxon>Eukaryota</taxon>
        <taxon>Fungi</taxon>
        <taxon>Dikarya</taxon>
        <taxon>Ascomycota</taxon>
        <taxon>Pezizomycotina</taxon>
        <taxon>Eurotiomycetes</taxon>
        <taxon>Eurotiomycetidae</taxon>
        <taxon>Onygenales</taxon>
        <taxon>Ajellomycetaceae</taxon>
        <taxon>Histoplasma</taxon>
    </lineage>
</organism>
<dbReference type="Proteomes" id="UP000002624">
    <property type="component" value="Unassembled WGS sequence"/>
</dbReference>
<accession>C6H5H1</accession>
<protein>
    <submittedName>
        <fullName evidence="2">Uncharacterized protein</fullName>
    </submittedName>
</protein>
<keyword evidence="1" id="KW-0472">Membrane</keyword>
<evidence type="ECO:0000313" key="3">
    <source>
        <dbReference type="Proteomes" id="UP000002624"/>
    </source>
</evidence>
<evidence type="ECO:0000313" key="2">
    <source>
        <dbReference type="EMBL" id="EER44913.1"/>
    </source>
</evidence>
<gene>
    <name evidence="2" type="ORF">HCDG_00492</name>
</gene>
<sequence>MKKLGKFMTIQFRVMTQKNQYLVNVNASVFMQVVVLSSQPKVHVSWSDIS</sequence>
<keyword evidence="1" id="KW-1133">Transmembrane helix</keyword>
<dbReference type="HOGENOM" id="CLU_3124624_0_0_1"/>
<dbReference type="EMBL" id="GG692419">
    <property type="protein sequence ID" value="EER44913.1"/>
    <property type="molecule type" value="Genomic_DNA"/>
</dbReference>